<evidence type="ECO:0000313" key="2">
    <source>
        <dbReference type="EMBL" id="OME08874.1"/>
    </source>
</evidence>
<accession>A0AB36J637</accession>
<name>A0AB36J637_9BACL</name>
<sequence>MIKKYGLALDSVQLDEFRNLVPEKIRRKSLESFILNDYKFSPSNSNSLDDEDNEIDKKRGRGRPAKKNSENSIATNMALSIEAITIIDDLVTNLKNKGVSANRSSVMRDVISNFNIFYKDKRDLFTSPSERKPNTFYLEKGTHEFLKKWTKSRNLNYVIEQFILSSDFTPSSITDEDISFLRKTPEQVEPIRISISETAYSVIDDILSFLDPGITRTSIMRLVVQRIIQLDQGVALPKLLAKKKLDAAIINYENIVGVDKTQELISDYLNKNYDTD</sequence>
<evidence type="ECO:0000313" key="3">
    <source>
        <dbReference type="Proteomes" id="UP000187323"/>
    </source>
</evidence>
<feature type="region of interest" description="Disordered" evidence="1">
    <location>
        <begin position="44"/>
        <end position="71"/>
    </location>
</feature>
<reference evidence="2 3" key="1">
    <citation type="submission" date="2016-10" db="EMBL/GenBank/DDBJ databases">
        <title>Paenibacillus species isolates.</title>
        <authorList>
            <person name="Beno S.M."/>
        </authorList>
    </citation>
    <scope>NUCLEOTIDE SEQUENCE [LARGE SCALE GENOMIC DNA]</scope>
    <source>
        <strain evidence="2 3">FSL H7-0918</strain>
    </source>
</reference>
<comment type="caution">
    <text evidence="2">The sequence shown here is derived from an EMBL/GenBank/DDBJ whole genome shotgun (WGS) entry which is preliminary data.</text>
</comment>
<dbReference type="Proteomes" id="UP000187323">
    <property type="component" value="Unassembled WGS sequence"/>
</dbReference>
<protein>
    <submittedName>
        <fullName evidence="2">Uncharacterized protein</fullName>
    </submittedName>
</protein>
<evidence type="ECO:0000256" key="1">
    <source>
        <dbReference type="SAM" id="MobiDB-lite"/>
    </source>
</evidence>
<proteinExistence type="predicted"/>
<gene>
    <name evidence="2" type="ORF">BSK47_32180</name>
</gene>
<dbReference type="AlphaFoldDB" id="A0AB36J637"/>
<dbReference type="EMBL" id="MPTO01000066">
    <property type="protein sequence ID" value="OME08874.1"/>
    <property type="molecule type" value="Genomic_DNA"/>
</dbReference>
<organism evidence="2 3">
    <name type="scientific">Paenibacillus odorifer</name>
    <dbReference type="NCBI Taxonomy" id="189426"/>
    <lineage>
        <taxon>Bacteria</taxon>
        <taxon>Bacillati</taxon>
        <taxon>Bacillota</taxon>
        <taxon>Bacilli</taxon>
        <taxon>Bacillales</taxon>
        <taxon>Paenibacillaceae</taxon>
        <taxon>Paenibacillus</taxon>
    </lineage>
</organism>
<dbReference type="RefSeq" id="WP_076139109.1">
    <property type="nucleotide sequence ID" value="NZ_MKQM01000110.1"/>
</dbReference>